<feature type="domain" description="Transglycosylase SLT" evidence="3">
    <location>
        <begin position="339"/>
        <end position="429"/>
    </location>
</feature>
<dbReference type="SUPFAM" id="SSF53955">
    <property type="entry name" value="Lysozyme-like"/>
    <property type="match status" value="1"/>
</dbReference>
<evidence type="ECO:0000256" key="2">
    <source>
        <dbReference type="SAM" id="Phobius"/>
    </source>
</evidence>
<dbReference type="AlphaFoldDB" id="A0A9E6XWS9"/>
<keyword evidence="5" id="KW-0456">Lyase</keyword>
<keyword evidence="2" id="KW-1133">Transmembrane helix</keyword>
<dbReference type="PANTHER" id="PTHR37423:SF2">
    <property type="entry name" value="MEMBRANE-BOUND LYTIC MUREIN TRANSGLYCOSYLASE C"/>
    <property type="match status" value="1"/>
</dbReference>
<sequence>MIAMPRPVRRTTPSRAEHSDAATSRACPARPARLGGDAGQAAVLLVGILCAVLFGAAVLGLLAGGIGAHGRQQRAADLGALAAARTMHGLYARLFEPAVIDGAPNPRHLERDAYLAEARRSGERTARANGAEAVDVSFPGADPVAPALVRVAVGERVSVTAAGAHRSIDVRATADATLVPVASTASAAWGDEYDGPLAMRQGKPMRPDVARAFDRMTAAAAADGVQLMVVSGFRTNAEQAVLFAQHPDPKWVAPPGTSLHRLATELDLGPESAYAWLAANAGRFHFVQRYSWEPWHYGYVLNPASSKALARRRDSGGDGEAGSSLPSFVPERYAPALTRAAQRYNVSATLLAAQIQQESGFNPFAVSPAGARGIAQFMPGTAAGYGLHDSFDAEASIDAQARLMRDLLRQFGSVPLALAAYNAGPQRVAACGCVPPIPETTAYVAAILGLMGGAGDASGFGGLEIRLVR</sequence>
<dbReference type="EMBL" id="CP087164">
    <property type="protein sequence ID" value="UGS35196.1"/>
    <property type="molecule type" value="Genomic_DNA"/>
</dbReference>
<feature type="domain" description="D-alanyl-D-alanine carboxypeptidase-like core" evidence="4">
    <location>
        <begin position="205"/>
        <end position="300"/>
    </location>
</feature>
<dbReference type="Pfam" id="PF01464">
    <property type="entry name" value="SLT"/>
    <property type="match status" value="1"/>
</dbReference>
<proteinExistence type="predicted"/>
<gene>
    <name evidence="5" type="primary">mltF_2</name>
    <name evidence="5" type="ORF">DSM104329_01581</name>
</gene>
<dbReference type="InterPro" id="IPR003709">
    <property type="entry name" value="VanY-like_core_dom"/>
</dbReference>
<dbReference type="Gene3D" id="1.10.530.10">
    <property type="match status" value="1"/>
</dbReference>
<dbReference type="GO" id="GO:0006508">
    <property type="term" value="P:proteolysis"/>
    <property type="evidence" value="ECO:0007669"/>
    <property type="project" value="InterPro"/>
</dbReference>
<dbReference type="KEGG" id="sbae:DSM104329_01581"/>
<keyword evidence="2" id="KW-0472">Membrane</keyword>
<dbReference type="RefSeq" id="WP_259314852.1">
    <property type="nucleotide sequence ID" value="NZ_CP087164.1"/>
</dbReference>
<organism evidence="5 6">
    <name type="scientific">Capillimicrobium parvum</name>
    <dbReference type="NCBI Taxonomy" id="2884022"/>
    <lineage>
        <taxon>Bacteria</taxon>
        <taxon>Bacillati</taxon>
        <taxon>Actinomycetota</taxon>
        <taxon>Thermoleophilia</taxon>
        <taxon>Solirubrobacterales</taxon>
        <taxon>Capillimicrobiaceae</taxon>
        <taxon>Capillimicrobium</taxon>
    </lineage>
</organism>
<reference evidence="5" key="1">
    <citation type="journal article" date="2022" name="Int. J. Syst. Evol. Microbiol.">
        <title>Pseudomonas aegrilactucae sp. nov. and Pseudomonas morbosilactucae sp. nov., pathogens causing bacterial rot of lettuce in Japan.</title>
        <authorList>
            <person name="Sawada H."/>
            <person name="Fujikawa T."/>
            <person name="Satou M."/>
        </authorList>
    </citation>
    <scope>NUCLEOTIDE SEQUENCE</scope>
    <source>
        <strain evidence="5">0166_1</strain>
    </source>
</reference>
<dbReference type="InterPro" id="IPR009045">
    <property type="entry name" value="Zn_M74/Hedgehog-like"/>
</dbReference>
<dbReference type="SUPFAM" id="SSF55166">
    <property type="entry name" value="Hedgehog/DD-peptidase"/>
    <property type="match status" value="1"/>
</dbReference>
<dbReference type="InterPro" id="IPR008258">
    <property type="entry name" value="Transglycosylase_SLT_dom_1"/>
</dbReference>
<dbReference type="GO" id="GO:0016829">
    <property type="term" value="F:lyase activity"/>
    <property type="evidence" value="ECO:0007669"/>
    <property type="project" value="UniProtKB-KW"/>
</dbReference>
<evidence type="ECO:0000313" key="5">
    <source>
        <dbReference type="EMBL" id="UGS35196.1"/>
    </source>
</evidence>
<dbReference type="PANTHER" id="PTHR37423">
    <property type="entry name" value="SOLUBLE LYTIC MUREIN TRANSGLYCOSYLASE-RELATED"/>
    <property type="match status" value="1"/>
</dbReference>
<dbReference type="Gene3D" id="3.30.1380.10">
    <property type="match status" value="1"/>
</dbReference>
<feature type="transmembrane region" description="Helical" evidence="2">
    <location>
        <begin position="41"/>
        <end position="64"/>
    </location>
</feature>
<evidence type="ECO:0000256" key="1">
    <source>
        <dbReference type="SAM" id="MobiDB-lite"/>
    </source>
</evidence>
<evidence type="ECO:0000259" key="4">
    <source>
        <dbReference type="Pfam" id="PF02557"/>
    </source>
</evidence>
<name>A0A9E6XWS9_9ACTN</name>
<feature type="region of interest" description="Disordered" evidence="1">
    <location>
        <begin position="1"/>
        <end position="30"/>
    </location>
</feature>
<evidence type="ECO:0000313" key="6">
    <source>
        <dbReference type="Proteomes" id="UP001162834"/>
    </source>
</evidence>
<keyword evidence="2" id="KW-0812">Transmembrane</keyword>
<dbReference type="Pfam" id="PF02557">
    <property type="entry name" value="VanY"/>
    <property type="match status" value="1"/>
</dbReference>
<dbReference type="InterPro" id="IPR023346">
    <property type="entry name" value="Lysozyme-like_dom_sf"/>
</dbReference>
<dbReference type="Proteomes" id="UP001162834">
    <property type="component" value="Chromosome"/>
</dbReference>
<evidence type="ECO:0000259" key="3">
    <source>
        <dbReference type="Pfam" id="PF01464"/>
    </source>
</evidence>
<dbReference type="EC" id="4.2.2.-" evidence="5"/>
<dbReference type="GO" id="GO:0008233">
    <property type="term" value="F:peptidase activity"/>
    <property type="evidence" value="ECO:0007669"/>
    <property type="project" value="InterPro"/>
</dbReference>
<keyword evidence="6" id="KW-1185">Reference proteome</keyword>
<accession>A0A9E6XWS9</accession>
<dbReference type="CDD" id="cd00254">
    <property type="entry name" value="LT-like"/>
    <property type="match status" value="1"/>
</dbReference>
<protein>
    <submittedName>
        <fullName evidence="5">Membrane-bound lytic murein transglycosylase F</fullName>
        <ecNumber evidence="5">4.2.2.-</ecNumber>
    </submittedName>
</protein>